<evidence type="ECO:0000256" key="3">
    <source>
        <dbReference type="ARBA" id="ARBA00023172"/>
    </source>
</evidence>
<keyword evidence="3" id="KW-0233">DNA recombination</keyword>
<dbReference type="GO" id="GO:0000794">
    <property type="term" value="C:condensed nuclear chromosome"/>
    <property type="evidence" value="ECO:0007669"/>
    <property type="project" value="TreeGrafter"/>
</dbReference>
<comment type="similarity">
    <text evidence="2">Belongs to the HOP2 family.</text>
</comment>
<dbReference type="EMBL" id="GDID01002321">
    <property type="protein sequence ID" value="JAP94285.1"/>
    <property type="molecule type" value="Transcribed_RNA"/>
</dbReference>
<evidence type="ECO:0000256" key="5">
    <source>
        <dbReference type="ARBA" id="ARBA00023254"/>
    </source>
</evidence>
<dbReference type="Pfam" id="PF07106">
    <property type="entry name" value="WHD_TBPIP"/>
    <property type="match status" value="1"/>
</dbReference>
<evidence type="ECO:0000256" key="6">
    <source>
        <dbReference type="SAM" id="Coils"/>
    </source>
</evidence>
<proteinExistence type="inferred from homology"/>
<feature type="coiled-coil region" evidence="6">
    <location>
        <begin position="111"/>
        <end position="138"/>
    </location>
</feature>
<evidence type="ECO:0000313" key="8">
    <source>
        <dbReference type="EMBL" id="JAP94285.1"/>
    </source>
</evidence>
<organism evidence="8">
    <name type="scientific">Trepomonas sp. PC1</name>
    <dbReference type="NCBI Taxonomy" id="1076344"/>
    <lineage>
        <taxon>Eukaryota</taxon>
        <taxon>Metamonada</taxon>
        <taxon>Diplomonadida</taxon>
        <taxon>Hexamitidae</taxon>
        <taxon>Hexamitinae</taxon>
        <taxon>Trepomonas</taxon>
    </lineage>
</organism>
<dbReference type="GO" id="GO:0007129">
    <property type="term" value="P:homologous chromosome pairing at meiosis"/>
    <property type="evidence" value="ECO:0007669"/>
    <property type="project" value="TreeGrafter"/>
</dbReference>
<protein>
    <submittedName>
        <fullName evidence="8">Tat binding protein 1(TBP-1)-interacting protein</fullName>
    </submittedName>
</protein>
<evidence type="ECO:0000259" key="7">
    <source>
        <dbReference type="Pfam" id="PF07106"/>
    </source>
</evidence>
<comment type="subcellular location">
    <subcellularLocation>
        <location evidence="1">Nucleus</location>
    </subcellularLocation>
</comment>
<gene>
    <name evidence="8" type="ORF">TPC1_13125</name>
</gene>
<dbReference type="PANTHER" id="PTHR15938">
    <property type="entry name" value="TBP-1 INTERACTING PROTEIN"/>
    <property type="match status" value="1"/>
</dbReference>
<keyword evidence="6" id="KW-0175">Coiled coil</keyword>
<dbReference type="GO" id="GO:0000709">
    <property type="term" value="P:meiotic joint molecule formation"/>
    <property type="evidence" value="ECO:0007669"/>
    <property type="project" value="TreeGrafter"/>
</dbReference>
<dbReference type="PANTHER" id="PTHR15938:SF0">
    <property type="entry name" value="HOMOLOGOUS-PAIRING PROTEIN 2 HOMOLOG"/>
    <property type="match status" value="1"/>
</dbReference>
<feature type="domain" description="Homologous-pairing protein 2 winged helix" evidence="7">
    <location>
        <begin position="1"/>
        <end position="59"/>
    </location>
</feature>
<evidence type="ECO:0000256" key="4">
    <source>
        <dbReference type="ARBA" id="ARBA00023242"/>
    </source>
</evidence>
<dbReference type="AlphaFoldDB" id="A0A146KF62"/>
<keyword evidence="5" id="KW-0469">Meiosis</keyword>
<keyword evidence="4" id="KW-0539">Nucleus</keyword>
<dbReference type="GO" id="GO:0010774">
    <property type="term" value="P:meiotic strand invasion involved in reciprocal meiotic recombination"/>
    <property type="evidence" value="ECO:0007669"/>
    <property type="project" value="TreeGrafter"/>
</dbReference>
<dbReference type="InterPro" id="IPR010776">
    <property type="entry name" value="Hop2_WH_dom"/>
</dbReference>
<dbReference type="InterPro" id="IPR036388">
    <property type="entry name" value="WH-like_DNA-bd_sf"/>
</dbReference>
<name>A0A146KF62_9EUKA</name>
<reference evidence="8" key="1">
    <citation type="submission" date="2015-07" db="EMBL/GenBank/DDBJ databases">
        <title>Adaptation to a free-living lifestyle via gene acquisitions in the diplomonad Trepomonas sp. PC1.</title>
        <authorList>
            <person name="Xu F."/>
            <person name="Jerlstrom-Hultqvist J."/>
            <person name="Kolisko M."/>
            <person name="Simpson A.G.B."/>
            <person name="Roger A.J."/>
            <person name="Svard S.G."/>
            <person name="Andersson J.O."/>
        </authorList>
    </citation>
    <scope>NUCLEOTIDE SEQUENCE</scope>
    <source>
        <strain evidence="8">PC1</strain>
    </source>
</reference>
<evidence type="ECO:0000256" key="2">
    <source>
        <dbReference type="ARBA" id="ARBA00007922"/>
    </source>
</evidence>
<evidence type="ECO:0000256" key="1">
    <source>
        <dbReference type="ARBA" id="ARBA00004123"/>
    </source>
</evidence>
<dbReference type="GO" id="GO:0120230">
    <property type="term" value="F:recombinase activator activity"/>
    <property type="evidence" value="ECO:0007669"/>
    <property type="project" value="TreeGrafter"/>
</dbReference>
<dbReference type="Gene3D" id="1.10.10.10">
    <property type="entry name" value="Winged helix-like DNA-binding domain superfamily/Winged helix DNA-binding domain"/>
    <property type="match status" value="1"/>
</dbReference>
<sequence length="208" mass="24311">LIEQMMREQNRPHSVQTVINNTGSQFGKVTVEKALAQLVQSKKLIFEEVGKSGKLYFWNQQLIDVLSDEQLIETKKEIEKLNDQIGKQVTNHTKITLLKEQIFDYDQRLTDKELTIRIQNTTEKLKEIQLELQQYDGKPQINEKQFEEMKKKISKSYKSFCQRRNTVKDFLANMSEGMDIPIKQLKEEIGIDDGIGAKELKEIFESNK</sequence>
<accession>A0A146KF62</accession>
<dbReference type="GO" id="GO:0120231">
    <property type="term" value="C:DNA recombinase auxiliary factor complex"/>
    <property type="evidence" value="ECO:0007669"/>
    <property type="project" value="TreeGrafter"/>
</dbReference>
<feature type="non-terminal residue" evidence="8">
    <location>
        <position position="1"/>
    </location>
</feature>
<dbReference type="GO" id="GO:0003690">
    <property type="term" value="F:double-stranded DNA binding"/>
    <property type="evidence" value="ECO:0007669"/>
    <property type="project" value="TreeGrafter"/>
</dbReference>